<dbReference type="SMART" id="SM00072">
    <property type="entry name" value="GuKc"/>
    <property type="match status" value="1"/>
</dbReference>
<comment type="similarity">
    <text evidence="2 11">Belongs to the guanylate kinase family.</text>
</comment>
<dbReference type="InterPro" id="IPR008145">
    <property type="entry name" value="GK/Ca_channel_bsu"/>
</dbReference>
<protein>
    <recommendedName>
        <fullName evidence="4 11">Guanylate kinase</fullName>
        <ecNumber evidence="3 11">2.7.4.8</ecNumber>
    </recommendedName>
    <alternativeName>
        <fullName evidence="9 11">GMP kinase</fullName>
    </alternativeName>
</protein>
<evidence type="ECO:0000256" key="11">
    <source>
        <dbReference type="HAMAP-Rule" id="MF_00328"/>
    </source>
</evidence>
<dbReference type="OrthoDB" id="9808150at2"/>
<keyword evidence="7 11" id="KW-0418">Kinase</keyword>
<dbReference type="EC" id="2.7.4.8" evidence="3 11"/>
<comment type="catalytic activity">
    <reaction evidence="10 11">
        <text>GMP + ATP = GDP + ADP</text>
        <dbReference type="Rhea" id="RHEA:20780"/>
        <dbReference type="ChEBI" id="CHEBI:30616"/>
        <dbReference type="ChEBI" id="CHEBI:58115"/>
        <dbReference type="ChEBI" id="CHEBI:58189"/>
        <dbReference type="ChEBI" id="CHEBI:456216"/>
        <dbReference type="EC" id="2.7.4.8"/>
    </reaction>
</comment>
<proteinExistence type="inferred from homology"/>
<dbReference type="GO" id="GO:0005524">
    <property type="term" value="F:ATP binding"/>
    <property type="evidence" value="ECO:0007669"/>
    <property type="project" value="UniProtKB-UniRule"/>
</dbReference>
<dbReference type="PROSITE" id="PS50052">
    <property type="entry name" value="GUANYLATE_KINASE_2"/>
    <property type="match status" value="1"/>
</dbReference>
<dbReference type="NCBIfam" id="TIGR03263">
    <property type="entry name" value="guanyl_kin"/>
    <property type="match status" value="1"/>
</dbReference>
<dbReference type="RefSeq" id="WP_022788999.1">
    <property type="nucleotide sequence ID" value="NZ_CALEXM010000002.1"/>
</dbReference>
<dbReference type="FunFam" id="3.30.63.10:FF:000002">
    <property type="entry name" value="Guanylate kinase 1"/>
    <property type="match status" value="1"/>
</dbReference>
<dbReference type="GO" id="GO:0005829">
    <property type="term" value="C:cytosol"/>
    <property type="evidence" value="ECO:0007669"/>
    <property type="project" value="TreeGrafter"/>
</dbReference>
<dbReference type="Proteomes" id="UP000255523">
    <property type="component" value="Unassembled WGS sequence"/>
</dbReference>
<keyword evidence="8 11" id="KW-0067">ATP-binding</keyword>
<dbReference type="PROSITE" id="PS00856">
    <property type="entry name" value="GUANYLATE_KINASE_1"/>
    <property type="match status" value="1"/>
</dbReference>
<organism evidence="13 14">
    <name type="scientific">Faecalicoccus pleomorphus</name>
    <dbReference type="NCBI Taxonomy" id="1323"/>
    <lineage>
        <taxon>Bacteria</taxon>
        <taxon>Bacillati</taxon>
        <taxon>Bacillota</taxon>
        <taxon>Erysipelotrichia</taxon>
        <taxon>Erysipelotrichales</taxon>
        <taxon>Erysipelotrichaceae</taxon>
        <taxon>Faecalicoccus</taxon>
    </lineage>
</organism>
<feature type="binding site" evidence="11">
    <location>
        <begin position="11"/>
        <end position="18"/>
    </location>
    <ligand>
        <name>ATP</name>
        <dbReference type="ChEBI" id="CHEBI:30616"/>
    </ligand>
</feature>
<dbReference type="PANTHER" id="PTHR23117">
    <property type="entry name" value="GUANYLATE KINASE-RELATED"/>
    <property type="match status" value="1"/>
</dbReference>
<dbReference type="AlphaFoldDB" id="A0A380LK22"/>
<dbReference type="CDD" id="cd00071">
    <property type="entry name" value="GMPK"/>
    <property type="match status" value="1"/>
</dbReference>
<dbReference type="Pfam" id="PF00625">
    <property type="entry name" value="Guanylate_kin"/>
    <property type="match status" value="1"/>
</dbReference>
<keyword evidence="11" id="KW-0963">Cytoplasm</keyword>
<keyword evidence="5 11" id="KW-0808">Transferase</keyword>
<evidence type="ECO:0000256" key="10">
    <source>
        <dbReference type="ARBA" id="ARBA00048594"/>
    </source>
</evidence>
<sequence length="192" mass="22135">MKRGLLIILSGPSGVGKGTIRKIFSEDERLNLAYSTSMTTRKPREGEQDGVDYFFTTREEFEKAIENGELLEYAEFVGNYYGTPLKEVNRLRDEGKNVLLEIEVQGATQVQQKCPDAISIFIVPPSMEELERRIRGRRTEPEEIVQQRLAKASNEMKMVYQYKYIVCNDDPQLAAELIETIILRHIELEENK</sequence>
<dbReference type="Gene3D" id="3.40.50.300">
    <property type="entry name" value="P-loop containing nucleotide triphosphate hydrolases"/>
    <property type="match status" value="1"/>
</dbReference>
<feature type="domain" description="Guanylate kinase-like" evidence="12">
    <location>
        <begin position="4"/>
        <end position="183"/>
    </location>
</feature>
<accession>A0A380LK22</accession>
<keyword evidence="6 11" id="KW-0547">Nucleotide-binding</keyword>
<dbReference type="HAMAP" id="MF_00328">
    <property type="entry name" value="Guanylate_kinase"/>
    <property type="match status" value="1"/>
</dbReference>
<evidence type="ECO:0000313" key="13">
    <source>
        <dbReference type="EMBL" id="SUO03623.1"/>
    </source>
</evidence>
<dbReference type="GeneID" id="77461474"/>
<evidence type="ECO:0000256" key="6">
    <source>
        <dbReference type="ARBA" id="ARBA00022741"/>
    </source>
</evidence>
<reference evidence="13 14" key="1">
    <citation type="submission" date="2018-06" db="EMBL/GenBank/DDBJ databases">
        <authorList>
            <consortium name="Pathogen Informatics"/>
            <person name="Doyle S."/>
        </authorList>
    </citation>
    <scope>NUCLEOTIDE SEQUENCE [LARGE SCALE GENOMIC DNA]</scope>
    <source>
        <strain evidence="13 14">NCTC11087</strain>
    </source>
</reference>
<evidence type="ECO:0000256" key="9">
    <source>
        <dbReference type="ARBA" id="ARBA00030128"/>
    </source>
</evidence>
<evidence type="ECO:0000256" key="5">
    <source>
        <dbReference type="ARBA" id="ARBA00022679"/>
    </source>
</evidence>
<name>A0A380LK22_9FIRM</name>
<dbReference type="InterPro" id="IPR017665">
    <property type="entry name" value="Guanylate_kinase"/>
</dbReference>
<evidence type="ECO:0000256" key="4">
    <source>
        <dbReference type="ARBA" id="ARBA00016296"/>
    </source>
</evidence>
<dbReference type="EMBL" id="UHFX01000003">
    <property type="protein sequence ID" value="SUO03623.1"/>
    <property type="molecule type" value="Genomic_DNA"/>
</dbReference>
<dbReference type="InterPro" id="IPR020590">
    <property type="entry name" value="Guanylate_kinase_CS"/>
</dbReference>
<comment type="subcellular location">
    <subcellularLocation>
        <location evidence="11">Cytoplasm</location>
    </subcellularLocation>
</comment>
<comment type="function">
    <text evidence="1 11">Essential for recycling GMP and indirectly, cGMP.</text>
</comment>
<keyword evidence="14" id="KW-1185">Reference proteome</keyword>
<gene>
    <name evidence="11 13" type="primary">gmk</name>
    <name evidence="13" type="ORF">NCTC11087_00491</name>
</gene>
<dbReference type="InterPro" id="IPR008144">
    <property type="entry name" value="Guanylate_kin-like_dom"/>
</dbReference>
<dbReference type="Gene3D" id="3.30.63.10">
    <property type="entry name" value="Guanylate Kinase phosphate binding domain"/>
    <property type="match status" value="1"/>
</dbReference>
<evidence type="ECO:0000313" key="14">
    <source>
        <dbReference type="Proteomes" id="UP000255523"/>
    </source>
</evidence>
<evidence type="ECO:0000259" key="12">
    <source>
        <dbReference type="PROSITE" id="PS50052"/>
    </source>
</evidence>
<evidence type="ECO:0000256" key="7">
    <source>
        <dbReference type="ARBA" id="ARBA00022777"/>
    </source>
</evidence>
<dbReference type="PANTHER" id="PTHR23117:SF13">
    <property type="entry name" value="GUANYLATE KINASE"/>
    <property type="match status" value="1"/>
</dbReference>
<evidence type="ECO:0000256" key="3">
    <source>
        <dbReference type="ARBA" id="ARBA00012961"/>
    </source>
</evidence>
<dbReference type="SUPFAM" id="SSF52540">
    <property type="entry name" value="P-loop containing nucleoside triphosphate hydrolases"/>
    <property type="match status" value="1"/>
</dbReference>
<evidence type="ECO:0000256" key="8">
    <source>
        <dbReference type="ARBA" id="ARBA00022840"/>
    </source>
</evidence>
<evidence type="ECO:0000256" key="2">
    <source>
        <dbReference type="ARBA" id="ARBA00005790"/>
    </source>
</evidence>
<dbReference type="GO" id="GO:0004385">
    <property type="term" value="F:GMP kinase activity"/>
    <property type="evidence" value="ECO:0007669"/>
    <property type="project" value="UniProtKB-UniRule"/>
</dbReference>
<evidence type="ECO:0000256" key="1">
    <source>
        <dbReference type="ARBA" id="ARBA00003531"/>
    </source>
</evidence>
<dbReference type="InterPro" id="IPR027417">
    <property type="entry name" value="P-loop_NTPase"/>
</dbReference>